<dbReference type="AlphaFoldDB" id="A0A183N4L2"/>
<dbReference type="Proteomes" id="UP000277204">
    <property type="component" value="Unassembled WGS sequence"/>
</dbReference>
<organism evidence="1 2">
    <name type="scientific">Schistosoma margrebowiei</name>
    <dbReference type="NCBI Taxonomy" id="48269"/>
    <lineage>
        <taxon>Eukaryota</taxon>
        <taxon>Metazoa</taxon>
        <taxon>Spiralia</taxon>
        <taxon>Lophotrochozoa</taxon>
        <taxon>Platyhelminthes</taxon>
        <taxon>Trematoda</taxon>
        <taxon>Digenea</taxon>
        <taxon>Strigeidida</taxon>
        <taxon>Schistosomatoidea</taxon>
        <taxon>Schistosomatidae</taxon>
        <taxon>Schistosoma</taxon>
    </lineage>
</organism>
<protein>
    <submittedName>
        <fullName evidence="1">Uncharacterized protein</fullName>
    </submittedName>
</protein>
<accession>A0A183N4L2</accession>
<name>A0A183N4L2_9TREM</name>
<gene>
    <name evidence="1" type="ORF">SMRZ_LOCUS23237</name>
</gene>
<evidence type="ECO:0000313" key="2">
    <source>
        <dbReference type="Proteomes" id="UP000277204"/>
    </source>
</evidence>
<sequence length="91" mass="10254">MRTSISEGKHGIQWTVQNQLDESDFTDDLALLSHTHEQMQMKTASVAAFSASVGPSIHEWKTKALKFEAGNSNPITFDAQTHEDIERFTYL</sequence>
<dbReference type="EMBL" id="UZAI01019594">
    <property type="protein sequence ID" value="VDP46383.1"/>
    <property type="molecule type" value="Genomic_DNA"/>
</dbReference>
<proteinExistence type="predicted"/>
<keyword evidence="2" id="KW-1185">Reference proteome</keyword>
<evidence type="ECO:0000313" key="1">
    <source>
        <dbReference type="EMBL" id="VDP46383.1"/>
    </source>
</evidence>
<reference evidence="1 2" key="1">
    <citation type="submission" date="2018-11" db="EMBL/GenBank/DDBJ databases">
        <authorList>
            <consortium name="Pathogen Informatics"/>
        </authorList>
    </citation>
    <scope>NUCLEOTIDE SEQUENCE [LARGE SCALE GENOMIC DNA]</scope>
    <source>
        <strain evidence="1 2">Zambia</strain>
    </source>
</reference>